<feature type="region of interest" description="Disordered" evidence="4">
    <location>
        <begin position="1315"/>
        <end position="1334"/>
    </location>
</feature>
<evidence type="ECO:0000256" key="1">
    <source>
        <dbReference type="ARBA" id="ARBA00004613"/>
    </source>
</evidence>
<dbReference type="InterPro" id="IPR024973">
    <property type="entry name" value="ESPR"/>
</dbReference>
<dbReference type="Pfam" id="PF05860">
    <property type="entry name" value="TPS"/>
    <property type="match status" value="1"/>
</dbReference>
<keyword evidence="2" id="KW-0964">Secreted</keyword>
<name>A0A1J5RJA8_9ZZZZ</name>
<comment type="subcellular location">
    <subcellularLocation>
        <location evidence="1">Secreted</location>
    </subcellularLocation>
</comment>
<evidence type="ECO:0000259" key="5">
    <source>
        <dbReference type="SMART" id="SM00912"/>
    </source>
</evidence>
<feature type="domain" description="Filamentous haemagglutinin FhaB/tRNA nuclease CdiA-like TPS" evidence="5">
    <location>
        <begin position="60"/>
        <end position="172"/>
    </location>
</feature>
<reference evidence="6" key="1">
    <citation type="submission" date="2016-10" db="EMBL/GenBank/DDBJ databases">
        <title>Sequence of Gallionella enrichment culture.</title>
        <authorList>
            <person name="Poehlein A."/>
            <person name="Muehling M."/>
            <person name="Daniel R."/>
        </authorList>
    </citation>
    <scope>NUCLEOTIDE SEQUENCE</scope>
</reference>
<keyword evidence="3" id="KW-0732">Signal</keyword>
<dbReference type="EMBL" id="MLJW01000159">
    <property type="protein sequence ID" value="OIQ95849.1"/>
    <property type="molecule type" value="Genomic_DNA"/>
</dbReference>
<dbReference type="InterPro" id="IPR041286">
    <property type="entry name" value="MBG_2"/>
</dbReference>
<protein>
    <submittedName>
        <fullName evidence="6">Heme/hemopexin-binding protein</fullName>
    </submittedName>
</protein>
<dbReference type="Gene3D" id="2.160.20.110">
    <property type="match status" value="1"/>
</dbReference>
<dbReference type="Gene3D" id="3.30.160.710">
    <property type="match status" value="2"/>
</dbReference>
<dbReference type="PANTHER" id="PTHR12338:SF8">
    <property type="entry name" value="HEME_HEMOPEXIN-BINDING PROTEIN"/>
    <property type="match status" value="1"/>
</dbReference>
<organism evidence="6">
    <name type="scientific">mine drainage metagenome</name>
    <dbReference type="NCBI Taxonomy" id="410659"/>
    <lineage>
        <taxon>unclassified sequences</taxon>
        <taxon>metagenomes</taxon>
        <taxon>ecological metagenomes</taxon>
    </lineage>
</organism>
<gene>
    <name evidence="6" type="primary">hxuA_3</name>
    <name evidence="6" type="ORF">GALL_221910</name>
</gene>
<proteinExistence type="predicted"/>
<dbReference type="SMART" id="SM00912">
    <property type="entry name" value="Haemagg_act"/>
    <property type="match status" value="1"/>
</dbReference>
<comment type="caution">
    <text evidence="6">The sequence shown here is derived from an EMBL/GenBank/DDBJ whole genome shotgun (WGS) entry which is preliminary data.</text>
</comment>
<dbReference type="InterPro" id="IPR012334">
    <property type="entry name" value="Pectin_lyas_fold"/>
</dbReference>
<dbReference type="GO" id="GO:0005576">
    <property type="term" value="C:extracellular region"/>
    <property type="evidence" value="ECO:0007669"/>
    <property type="project" value="UniProtKB-SubCell"/>
</dbReference>
<accession>A0A1J5RJA8</accession>
<dbReference type="SUPFAM" id="SSF51126">
    <property type="entry name" value="Pectin lyase-like"/>
    <property type="match status" value="1"/>
</dbReference>
<evidence type="ECO:0000256" key="2">
    <source>
        <dbReference type="ARBA" id="ARBA00022525"/>
    </source>
</evidence>
<dbReference type="Pfam" id="PF13018">
    <property type="entry name" value="ESPR"/>
    <property type="match status" value="1"/>
</dbReference>
<evidence type="ECO:0000313" key="6">
    <source>
        <dbReference type="EMBL" id="OIQ95849.1"/>
    </source>
</evidence>
<dbReference type="Gene3D" id="2.160.20.10">
    <property type="entry name" value="Single-stranded right-handed beta-helix, Pectin lyase-like"/>
    <property type="match status" value="1"/>
</dbReference>
<dbReference type="InterPro" id="IPR011050">
    <property type="entry name" value="Pectin_lyase_fold/virulence"/>
</dbReference>
<evidence type="ECO:0000256" key="3">
    <source>
        <dbReference type="ARBA" id="ARBA00022729"/>
    </source>
</evidence>
<dbReference type="InterPro" id="IPR050909">
    <property type="entry name" value="Bact_Autotransporter_VF"/>
</dbReference>
<dbReference type="NCBIfam" id="TIGR01901">
    <property type="entry name" value="adhes_NPXG"/>
    <property type="match status" value="1"/>
</dbReference>
<dbReference type="InterPro" id="IPR008638">
    <property type="entry name" value="FhaB/CdiA-like_TPS"/>
</dbReference>
<dbReference type="PANTHER" id="PTHR12338">
    <property type="entry name" value="AUTOTRANSPORTER"/>
    <property type="match status" value="1"/>
</dbReference>
<evidence type="ECO:0000256" key="4">
    <source>
        <dbReference type="SAM" id="MobiDB-lite"/>
    </source>
</evidence>
<sequence length="1334" mass="129329">MNRIYRSIWNDKTGTFVAASEHVKGAGKRSSSGTSPASGSLRFMLKGLAASLMLAFGGQVFALPTGGVVSAGSAGIAGGTGAMTVNQSSQNVAINWQGFSIGSGEAVRFVQPNGSSVALNRVLGSDPSSILGSLSANGKVFLVNPNGILFGQGAAVNVGGLVASTLNISDSDFMAGNYQFFGAGKGTVENLGAINADGGYVALLGANVSNQGVISARLGTVALAAGQAVTLDLAGDGLLNVAVTQGAVNALVDNGGLIRADGGQVLLTAQAAGDLLQSAVNNTGVIEAQTLQNHNGTIKLLGGMQDGSVNVGGKLDASAPDGGDGGFVETSAAHVKVADNAVVTTRSVQGQSGNWLIDPTDFTIATTGGDMTGTALTTSLAGGAVTILSSNGASGTKGDVNVNAPVSWSANMLTLTASNDINVNAVMTASGAASLALNPGTGTVVTGRDSLGNFIGRVDFSGAGTLAIGGTSYTVINSLGAPGSITGTDLQGINGSAGNLAGHYALGANIDATATGTAPWGAGFLPIGVFTGTFDGLGHTITGLTINRSGTADVGLFGNVAAGTSTLRNVGLVGGSVTGAAGTGGLIGNSGAGVSVNNVSNTGSVSGAAGSGGLIGSNGAGNAVSNSYATGAVSGAAGTGGLVGSNGAGSLVSNSYAIGNVTGAAGAAGVGGLLGSNGDLSTVSKSYAAGNVTMSGAGGASVGGLVGSNSTGNVSDSYATGNIVGNNAAGVGGLMGSNTSAAVHNTYAVGSVSGSGAGVGALVGSSNPGTVTDSYWNSDTSTTQTTAGGGIGMTTANMKKQLDFTSATAANNPDAPTWDFANTWFMYEGKTYPLLRPFMRPLTVTANSASATYNGTAQTGGGGVSYSSTPNVNLLGTVSTSGGGTSVGSYAITPSGLYSNQQGYIISYANGAVTISPASLTVTAANISKSYGQTATPTAYTAAGLVGGDTIGSVTETSAGTAATASVAGSPYAITPSVATGGSFVPGNYTIAYVNGALTVIPVALTVTASSVTKNYGQAPTLSAFTAAGLVNGDTIGSVTETSAGQPATASVAGSPYAITPSAATGGSFVPGNYTIAYVDGVLTVIPGTLTVTAADITKIYGQTPTLTSFTAAGLANGDTVTGVTETSPGQPAAASVAGSPYAITPSVAIGNFVPANYTIAYVNGVLKVITAPLTIAAPDVTMSYGQTPVLSTFTPTGLLNGDTVGSVTGTSPGTLANASSTGGSYAITPSSATGGTFTPSNYSIGYVDGTLMVTSAIVPSETVPTVPGESPANSWMPGIVLAAPPPQLLTIAAAEVPATPPPVVQQQAPIVVPAEAPRKPYVAPRRPRKQDLN</sequence>
<dbReference type="Pfam" id="PF18676">
    <property type="entry name" value="MBG_2"/>
    <property type="match status" value="4"/>
</dbReference>